<reference evidence="2 3" key="1">
    <citation type="submission" date="2020-10" db="EMBL/GenBank/DDBJ databases">
        <title>Plant Genome Project.</title>
        <authorList>
            <person name="Zhang R.-G."/>
        </authorList>
    </citation>
    <scope>NUCLEOTIDE SEQUENCE [LARGE SCALE GENOMIC DNA]</scope>
    <source>
        <strain evidence="2">FAFU-HL-1</strain>
        <tissue evidence="2">Leaf</tissue>
    </source>
</reference>
<name>A0A835MY05_9ROSI</name>
<dbReference type="EMBL" id="JADGMS010000006">
    <property type="protein sequence ID" value="KAF9681139.1"/>
    <property type="molecule type" value="Genomic_DNA"/>
</dbReference>
<feature type="region of interest" description="Disordered" evidence="1">
    <location>
        <begin position="106"/>
        <end position="126"/>
    </location>
</feature>
<comment type="caution">
    <text evidence="2">The sequence shown here is derived from an EMBL/GenBank/DDBJ whole genome shotgun (WGS) entry which is preliminary data.</text>
</comment>
<evidence type="ECO:0000313" key="3">
    <source>
        <dbReference type="Proteomes" id="UP000657918"/>
    </source>
</evidence>
<proteinExistence type="predicted"/>
<accession>A0A835MY05</accession>
<organism evidence="2 3">
    <name type="scientific">Salix dunnii</name>
    <dbReference type="NCBI Taxonomy" id="1413687"/>
    <lineage>
        <taxon>Eukaryota</taxon>
        <taxon>Viridiplantae</taxon>
        <taxon>Streptophyta</taxon>
        <taxon>Embryophyta</taxon>
        <taxon>Tracheophyta</taxon>
        <taxon>Spermatophyta</taxon>
        <taxon>Magnoliopsida</taxon>
        <taxon>eudicotyledons</taxon>
        <taxon>Gunneridae</taxon>
        <taxon>Pentapetalae</taxon>
        <taxon>rosids</taxon>
        <taxon>fabids</taxon>
        <taxon>Malpighiales</taxon>
        <taxon>Salicaceae</taxon>
        <taxon>Saliceae</taxon>
        <taxon>Salix</taxon>
    </lineage>
</organism>
<evidence type="ECO:0000313" key="2">
    <source>
        <dbReference type="EMBL" id="KAF9681139.1"/>
    </source>
</evidence>
<protein>
    <submittedName>
        <fullName evidence="2">Uncharacterized protein</fullName>
    </submittedName>
</protein>
<keyword evidence="3" id="KW-1185">Reference proteome</keyword>
<dbReference type="AlphaFoldDB" id="A0A835MY05"/>
<dbReference type="OrthoDB" id="10561334at2759"/>
<evidence type="ECO:0000256" key="1">
    <source>
        <dbReference type="SAM" id="MobiDB-lite"/>
    </source>
</evidence>
<sequence length="218" mass="23638">MMTMMAAAVRRGGSETLVTGSQTQRCQMKMMGMILLLSPTTSSLLSSNHFNTISSSSSSSSKDLFSNEENLALKEYPGLCKVRHGEKREKSTMLLVTEARRATGMTKEASGTLVTSDHKGSPPTLRKGRMVLRDDFQCMLMACHKNMSPPHSCKFGCCGMSSCKSHGPCGSSAATVFMKAWIAVIASQDFAPLRSENVKHACSSFLVVIMAYTLCRAI</sequence>
<gene>
    <name evidence="2" type="ORF">SADUNF_Sadunf06G0194400</name>
</gene>
<dbReference type="Proteomes" id="UP000657918">
    <property type="component" value="Unassembled WGS sequence"/>
</dbReference>